<dbReference type="RefSeq" id="XP_067756515.1">
    <property type="nucleotide sequence ID" value="XM_067900494.1"/>
</dbReference>
<organism evidence="1 2">
    <name type="scientific">Porcisia hertigi</name>
    <dbReference type="NCBI Taxonomy" id="2761500"/>
    <lineage>
        <taxon>Eukaryota</taxon>
        <taxon>Discoba</taxon>
        <taxon>Euglenozoa</taxon>
        <taxon>Kinetoplastea</taxon>
        <taxon>Metakinetoplastina</taxon>
        <taxon>Trypanosomatida</taxon>
        <taxon>Trypanosomatidae</taxon>
        <taxon>Leishmaniinae</taxon>
        <taxon>Porcisia</taxon>
    </lineage>
</organism>
<evidence type="ECO:0000313" key="2">
    <source>
        <dbReference type="Proteomes" id="UP000674318"/>
    </source>
</evidence>
<sequence>MDSTDAVTTAVWALSASPAEGVAALELIAQKYEWLSTLPLDDLLKHVGSHPGRVTDAREMMSCLLSVSMPLPSAAQAALYLLIVSRVYVALFLETVGRKRRLLRHGEHDALPESEGDALFASVFTTMEAWARDLISLLVLSVLPSLFLRDAEPTTVRASHTLTHPPEAPSMGSGCEAGASCMEREVDLPKILDAYCARRALVRLVDAIQHTTRSMDGTAASFLLATYAALCHAEPCPSWTEHRKRFPGANISPSQPCRERVLPETNAAASSDVPAEGVPSCDARVDGDLGGSLTGCLARLREIATESNLCNSKDPLSFALASLQGFGFSVSRACTLHPTDVERGTAPPDSTAASLAVEHDRDIEAYTLVALDALDERTCDVSGETSEEVFSASLCRQGALLLLADALRPQLKAAYQPPFVYSVSATSLLFGVIDAYIVALRDMCSGAVLMRHLFFLHDLLSAIPKYTARCAEDAGSNQSWLGGQRGLDSCLTRRYQGLFDIARELLIISATCPIEDHRVLARIVALELLERLEERARVRMHGSLMALCPYPSIARFFLEEFLSEWRSTKGTCEVFGPDKITPMHTQMPVVLQECVQTFITHVSHGTSGFVDPLVVALNFVRVAVSQEEWIRSLCTPAGRSAVNNKDAPVHRGWCHLLRTLRETLLPRCHALMKNVAAKPEGQQTLAFSVEVSLSPLDLFSLRCAVEGLEEVLR</sequence>
<dbReference type="Proteomes" id="UP000674318">
    <property type="component" value="Unassembled WGS sequence"/>
</dbReference>
<protein>
    <submittedName>
        <fullName evidence="1">Uncharacterized protein</fullName>
    </submittedName>
</protein>
<keyword evidence="2" id="KW-1185">Reference proteome</keyword>
<accession>A0A836IKE9</accession>
<comment type="caution">
    <text evidence="1">The sequence shown here is derived from an EMBL/GenBank/DDBJ whole genome shotgun (WGS) entry which is preliminary data.</text>
</comment>
<gene>
    <name evidence="1" type="ORF">JKF63_04510</name>
</gene>
<proteinExistence type="predicted"/>
<name>A0A836IKE9_9TRYP</name>
<reference evidence="1 2" key="1">
    <citation type="submission" date="2021-02" db="EMBL/GenBank/DDBJ databases">
        <title>Porcisia hertigi Genome sequencing and assembly.</title>
        <authorList>
            <person name="Almutairi H."/>
            <person name="Gatherer D."/>
        </authorList>
    </citation>
    <scope>NUCLEOTIDE SEQUENCE [LARGE SCALE GENOMIC DNA]</scope>
    <source>
        <strain evidence="1 2">C119</strain>
    </source>
</reference>
<dbReference type="EMBL" id="JAFJZO010000025">
    <property type="protein sequence ID" value="KAG5502743.1"/>
    <property type="molecule type" value="Genomic_DNA"/>
</dbReference>
<dbReference type="OrthoDB" id="273432at2759"/>
<dbReference type="GeneID" id="94290571"/>
<evidence type="ECO:0000313" key="1">
    <source>
        <dbReference type="EMBL" id="KAG5502743.1"/>
    </source>
</evidence>
<dbReference type="AlphaFoldDB" id="A0A836IKE9"/>
<dbReference type="KEGG" id="phet:94290571"/>